<feature type="compositionally biased region" description="Pro residues" evidence="5">
    <location>
        <begin position="44"/>
        <end position="53"/>
    </location>
</feature>
<feature type="compositionally biased region" description="Low complexity" evidence="5">
    <location>
        <begin position="54"/>
        <end position="65"/>
    </location>
</feature>
<evidence type="ECO:0000313" key="8">
    <source>
        <dbReference type="Proteomes" id="UP001140453"/>
    </source>
</evidence>
<evidence type="ECO:0000256" key="5">
    <source>
        <dbReference type="SAM" id="MobiDB-lite"/>
    </source>
</evidence>
<feature type="region of interest" description="Disordered" evidence="5">
    <location>
        <begin position="304"/>
        <end position="358"/>
    </location>
</feature>
<feature type="region of interest" description="Disordered" evidence="5">
    <location>
        <begin position="11"/>
        <end position="65"/>
    </location>
</feature>
<comment type="caution">
    <text evidence="7">The sequence shown here is derived from an EMBL/GenBank/DDBJ whole genome shotgun (WGS) entry which is preliminary data.</text>
</comment>
<feature type="region of interest" description="Disordered" evidence="5">
    <location>
        <begin position="87"/>
        <end position="111"/>
    </location>
</feature>
<dbReference type="Gene3D" id="3.30.40.10">
    <property type="entry name" value="Zinc/RING finger domain, C3HC4 (zinc finger)"/>
    <property type="match status" value="1"/>
</dbReference>
<proteinExistence type="predicted"/>
<feature type="compositionally biased region" description="Polar residues" evidence="5">
    <location>
        <begin position="246"/>
        <end position="256"/>
    </location>
</feature>
<dbReference type="OrthoDB" id="6270329at2759"/>
<dbReference type="AlphaFoldDB" id="A0A9W9CYB5"/>
<dbReference type="PANTHER" id="PTHR47094:SF1">
    <property type="entry name" value="RING-TYPE E3 UBIQUITIN TRANSFERASE"/>
    <property type="match status" value="1"/>
</dbReference>
<keyword evidence="1" id="KW-0479">Metal-binding</keyword>
<dbReference type="GO" id="GO:0033768">
    <property type="term" value="C:SUMO-targeted ubiquitin ligase complex"/>
    <property type="evidence" value="ECO:0007669"/>
    <property type="project" value="TreeGrafter"/>
</dbReference>
<evidence type="ECO:0000256" key="1">
    <source>
        <dbReference type="ARBA" id="ARBA00022723"/>
    </source>
</evidence>
<dbReference type="InterPro" id="IPR013083">
    <property type="entry name" value="Znf_RING/FYVE/PHD"/>
</dbReference>
<keyword evidence="8" id="KW-1185">Reference proteome</keyword>
<keyword evidence="3" id="KW-0862">Zinc</keyword>
<feature type="region of interest" description="Disordered" evidence="5">
    <location>
        <begin position="239"/>
        <end position="285"/>
    </location>
</feature>
<feature type="compositionally biased region" description="Polar residues" evidence="5">
    <location>
        <begin position="87"/>
        <end position="97"/>
    </location>
</feature>
<dbReference type="SUPFAM" id="SSF57850">
    <property type="entry name" value="RING/U-box"/>
    <property type="match status" value="1"/>
</dbReference>
<dbReference type="Proteomes" id="UP001140453">
    <property type="component" value="Unassembled WGS sequence"/>
</dbReference>
<dbReference type="GO" id="GO:0032183">
    <property type="term" value="F:SUMO binding"/>
    <property type="evidence" value="ECO:0007669"/>
    <property type="project" value="TreeGrafter"/>
</dbReference>
<evidence type="ECO:0000259" key="6">
    <source>
        <dbReference type="PROSITE" id="PS50089"/>
    </source>
</evidence>
<evidence type="ECO:0000256" key="4">
    <source>
        <dbReference type="PROSITE-ProRule" id="PRU00175"/>
    </source>
</evidence>
<dbReference type="GO" id="GO:0008270">
    <property type="term" value="F:zinc ion binding"/>
    <property type="evidence" value="ECO:0007669"/>
    <property type="project" value="UniProtKB-KW"/>
</dbReference>
<dbReference type="GO" id="GO:0061630">
    <property type="term" value="F:ubiquitin protein ligase activity"/>
    <property type="evidence" value="ECO:0007669"/>
    <property type="project" value="InterPro"/>
</dbReference>
<keyword evidence="2 4" id="KW-0863">Zinc-finger</keyword>
<dbReference type="GO" id="GO:0006511">
    <property type="term" value="P:ubiquitin-dependent protein catabolic process"/>
    <property type="evidence" value="ECO:0007669"/>
    <property type="project" value="TreeGrafter"/>
</dbReference>
<gene>
    <name evidence="7" type="ORF">N0V93_005726</name>
</gene>
<evidence type="ECO:0000313" key="7">
    <source>
        <dbReference type="EMBL" id="KAJ4392104.1"/>
    </source>
</evidence>
<sequence length="487" mass="52430">MPFTATAAYQSSLSQITPNAPPRLSPTFTFSLGFPGAGAGPDPLLLPPPPPRGPDQFSATGFGSVSASASASGPALLIPAESVTATAAPNPITSNDRTVNSTLTSTTPTPRPISTLAGLARQQTQALAALHSAFASPHYFSNSTNPFAAHLPNLHLNNPRMPNADGFLDNLATADFSSPPTFLQPPFLSPLHHRACELHVLPQFIRPVGPSPHPPLAPAPHQFGYYFQAQNLAADGFDLQRDLDDPSNSENISPGENDNNNNNNINNNNNNSVQEQEGQEEDLEDEPGRLAVGSLLHDNMPVAATSKKRSRTAAALDEIAGPATSVKRPRSPSGGGANVPSRKQAKPRRTPPTVEIPDSDDIFAIEDDDGKQELYDMTENDVLPEEKKVVKEDMSTKLCKFECIICLDAASTLTVTHCGHMFCGPCLHQAMHAEVTKKICPMCRQKLDTRPKNSQPSKTAKTFFHLEMKLKLSKSQGKQPVRPMRRV</sequence>
<protein>
    <recommendedName>
        <fullName evidence="6">RING-type domain-containing protein</fullName>
    </recommendedName>
</protein>
<feature type="domain" description="RING-type" evidence="6">
    <location>
        <begin position="403"/>
        <end position="444"/>
    </location>
</feature>
<dbReference type="InterPro" id="IPR001841">
    <property type="entry name" value="Znf_RING"/>
</dbReference>
<dbReference type="PROSITE" id="PS00518">
    <property type="entry name" value="ZF_RING_1"/>
    <property type="match status" value="1"/>
</dbReference>
<accession>A0A9W9CYB5</accession>
<organism evidence="7 8">
    <name type="scientific">Gnomoniopsis smithogilvyi</name>
    <dbReference type="NCBI Taxonomy" id="1191159"/>
    <lineage>
        <taxon>Eukaryota</taxon>
        <taxon>Fungi</taxon>
        <taxon>Dikarya</taxon>
        <taxon>Ascomycota</taxon>
        <taxon>Pezizomycotina</taxon>
        <taxon>Sordariomycetes</taxon>
        <taxon>Sordariomycetidae</taxon>
        <taxon>Diaporthales</taxon>
        <taxon>Gnomoniaceae</taxon>
        <taxon>Gnomoniopsis</taxon>
    </lineage>
</organism>
<dbReference type="Pfam" id="PF13920">
    <property type="entry name" value="zf-C3HC4_3"/>
    <property type="match status" value="1"/>
</dbReference>
<dbReference type="InterPro" id="IPR017907">
    <property type="entry name" value="Znf_RING_CS"/>
</dbReference>
<dbReference type="EMBL" id="JAPEVB010000003">
    <property type="protein sequence ID" value="KAJ4392104.1"/>
    <property type="molecule type" value="Genomic_DNA"/>
</dbReference>
<dbReference type="InterPro" id="IPR049627">
    <property type="entry name" value="SLX8"/>
</dbReference>
<dbReference type="SMART" id="SM00184">
    <property type="entry name" value="RING"/>
    <property type="match status" value="1"/>
</dbReference>
<evidence type="ECO:0000256" key="2">
    <source>
        <dbReference type="ARBA" id="ARBA00022771"/>
    </source>
</evidence>
<dbReference type="PANTHER" id="PTHR47094">
    <property type="entry name" value="ELFLESS, ISOFORM B"/>
    <property type="match status" value="1"/>
</dbReference>
<reference evidence="7" key="1">
    <citation type="submission" date="2022-10" db="EMBL/GenBank/DDBJ databases">
        <title>Tapping the CABI collections for fungal endophytes: first genome assemblies for Collariella, Neodidymelliopsis, Ascochyta clinopodiicola, Didymella pomorum, Didymosphaeria variabile, Neocosmospora piperis and Neocucurbitaria cava.</title>
        <authorList>
            <person name="Hill R."/>
        </authorList>
    </citation>
    <scope>NUCLEOTIDE SEQUENCE</scope>
    <source>
        <strain evidence="7">IMI 355082</strain>
    </source>
</reference>
<evidence type="ECO:0000256" key="3">
    <source>
        <dbReference type="ARBA" id="ARBA00022833"/>
    </source>
</evidence>
<dbReference type="PROSITE" id="PS50089">
    <property type="entry name" value="ZF_RING_2"/>
    <property type="match status" value="1"/>
</dbReference>
<feature type="compositionally biased region" description="Low complexity" evidence="5">
    <location>
        <begin position="98"/>
        <end position="111"/>
    </location>
</feature>
<dbReference type="GO" id="GO:0140082">
    <property type="term" value="F:SUMO-ubiquitin ligase activity"/>
    <property type="evidence" value="ECO:0007669"/>
    <property type="project" value="TreeGrafter"/>
</dbReference>
<name>A0A9W9CYB5_9PEZI</name>
<feature type="compositionally biased region" description="Low complexity" evidence="5">
    <location>
        <begin position="257"/>
        <end position="276"/>
    </location>
</feature>